<dbReference type="EMBL" id="JAINUG010000001">
    <property type="protein sequence ID" value="KAJ8418622.1"/>
    <property type="molecule type" value="Genomic_DNA"/>
</dbReference>
<dbReference type="InterPro" id="IPR036770">
    <property type="entry name" value="Ankyrin_rpt-contain_sf"/>
</dbReference>
<dbReference type="AlphaFoldDB" id="A0AAD7TCV1"/>
<keyword evidence="2" id="KW-1185">Reference proteome</keyword>
<protein>
    <submittedName>
        <fullName evidence="1">Uncharacterized protein</fullName>
    </submittedName>
</protein>
<dbReference type="SUPFAM" id="SSF48403">
    <property type="entry name" value="Ankyrin repeat"/>
    <property type="match status" value="1"/>
</dbReference>
<sequence>MQGLAAARGLSDAVADAQRVTPVRRAARYSRLDCLRFLAGLGPGGPFRVRGGAKEETDCGALLAHYAMARGDLTCLKLLIQEAPG</sequence>
<comment type="caution">
    <text evidence="1">The sequence shown here is derived from an EMBL/GenBank/DDBJ whole genome shotgun (WGS) entry which is preliminary data.</text>
</comment>
<accession>A0AAD7TCV1</accession>
<organism evidence="1 2">
    <name type="scientific">Aldrovandia affinis</name>
    <dbReference type="NCBI Taxonomy" id="143900"/>
    <lineage>
        <taxon>Eukaryota</taxon>
        <taxon>Metazoa</taxon>
        <taxon>Chordata</taxon>
        <taxon>Craniata</taxon>
        <taxon>Vertebrata</taxon>
        <taxon>Euteleostomi</taxon>
        <taxon>Actinopterygii</taxon>
        <taxon>Neopterygii</taxon>
        <taxon>Teleostei</taxon>
        <taxon>Notacanthiformes</taxon>
        <taxon>Halosauridae</taxon>
        <taxon>Aldrovandia</taxon>
    </lineage>
</organism>
<reference evidence="1" key="1">
    <citation type="journal article" date="2023" name="Science">
        <title>Genome structures resolve the early diversification of teleost fishes.</title>
        <authorList>
            <person name="Parey E."/>
            <person name="Louis A."/>
            <person name="Montfort J."/>
            <person name="Bouchez O."/>
            <person name="Roques C."/>
            <person name="Iampietro C."/>
            <person name="Lluch J."/>
            <person name="Castinel A."/>
            <person name="Donnadieu C."/>
            <person name="Desvignes T."/>
            <person name="Floi Bucao C."/>
            <person name="Jouanno E."/>
            <person name="Wen M."/>
            <person name="Mejri S."/>
            <person name="Dirks R."/>
            <person name="Jansen H."/>
            <person name="Henkel C."/>
            <person name="Chen W.J."/>
            <person name="Zahm M."/>
            <person name="Cabau C."/>
            <person name="Klopp C."/>
            <person name="Thompson A.W."/>
            <person name="Robinson-Rechavi M."/>
            <person name="Braasch I."/>
            <person name="Lecointre G."/>
            <person name="Bobe J."/>
            <person name="Postlethwait J.H."/>
            <person name="Berthelot C."/>
            <person name="Roest Crollius H."/>
            <person name="Guiguen Y."/>
        </authorList>
    </citation>
    <scope>NUCLEOTIDE SEQUENCE</scope>
    <source>
        <strain evidence="1">NC1722</strain>
    </source>
</reference>
<proteinExistence type="predicted"/>
<evidence type="ECO:0000313" key="1">
    <source>
        <dbReference type="EMBL" id="KAJ8418622.1"/>
    </source>
</evidence>
<gene>
    <name evidence="1" type="ORF">AAFF_G00001210</name>
</gene>
<name>A0AAD7TCV1_9TELE</name>
<dbReference type="Proteomes" id="UP001221898">
    <property type="component" value="Unassembled WGS sequence"/>
</dbReference>
<evidence type="ECO:0000313" key="2">
    <source>
        <dbReference type="Proteomes" id="UP001221898"/>
    </source>
</evidence>